<gene>
    <name evidence="2" type="ORF">B5K06_32575</name>
</gene>
<organism evidence="2 3">
    <name type="scientific">Rhizobium grahamii</name>
    <dbReference type="NCBI Taxonomy" id="1120045"/>
    <lineage>
        <taxon>Bacteria</taxon>
        <taxon>Pseudomonadati</taxon>
        <taxon>Pseudomonadota</taxon>
        <taxon>Alphaproteobacteria</taxon>
        <taxon>Hyphomicrobiales</taxon>
        <taxon>Rhizobiaceae</taxon>
        <taxon>Rhizobium/Agrobacterium group</taxon>
        <taxon>Rhizobium</taxon>
    </lineage>
</organism>
<dbReference type="GO" id="GO:0003677">
    <property type="term" value="F:DNA binding"/>
    <property type="evidence" value="ECO:0007669"/>
    <property type="project" value="InterPro"/>
</dbReference>
<dbReference type="InterPro" id="IPR003346">
    <property type="entry name" value="Transposase_20"/>
</dbReference>
<evidence type="ECO:0000313" key="3">
    <source>
        <dbReference type="Proteomes" id="UP000254939"/>
    </source>
</evidence>
<feature type="domain" description="Transposase IS116/IS110/IS902 C-terminal" evidence="1">
    <location>
        <begin position="47"/>
        <end position="103"/>
    </location>
</feature>
<dbReference type="GO" id="GO:0004803">
    <property type="term" value="F:transposase activity"/>
    <property type="evidence" value="ECO:0007669"/>
    <property type="project" value="InterPro"/>
</dbReference>
<dbReference type="OrthoDB" id="7459855at2"/>
<evidence type="ECO:0000313" key="2">
    <source>
        <dbReference type="EMBL" id="RDJ01923.1"/>
    </source>
</evidence>
<sequence>MEQIKDVERMRYVLLSRLIIVASTGTSSQSQGISSEFLAVFGLKGCVVHFDNRRQVAAYAGLAPTPWEIGQADRDQGVSKAGNPKLRTTLVQVVSLWLHHRPDSALSL</sequence>
<name>A0A370KFK9_9HYPH</name>
<dbReference type="GO" id="GO:0006313">
    <property type="term" value="P:DNA transposition"/>
    <property type="evidence" value="ECO:0007669"/>
    <property type="project" value="InterPro"/>
</dbReference>
<evidence type="ECO:0000259" key="1">
    <source>
        <dbReference type="Pfam" id="PF02371"/>
    </source>
</evidence>
<reference evidence="2 3" key="1">
    <citation type="submission" date="2017-03" db="EMBL/GenBank/DDBJ databases">
        <title>Genome analysis of Rhizobial strains effectives or ineffectives for nitrogen fixation isolated from bean seeds.</title>
        <authorList>
            <person name="Peralta H."/>
            <person name="Aguilar-Vera A."/>
            <person name="Mora Y."/>
            <person name="Vargas-Lagunas C."/>
            <person name="Girard L."/>
            <person name="Mora J."/>
        </authorList>
    </citation>
    <scope>NUCLEOTIDE SEQUENCE [LARGE SCALE GENOMIC DNA]</scope>
    <source>
        <strain evidence="2 3">CCGM3</strain>
    </source>
</reference>
<proteinExistence type="predicted"/>
<protein>
    <recommendedName>
        <fullName evidence="1">Transposase IS116/IS110/IS902 C-terminal domain-containing protein</fullName>
    </recommendedName>
</protein>
<dbReference type="AlphaFoldDB" id="A0A370KFK9"/>
<dbReference type="EMBL" id="NAAC01000049">
    <property type="protein sequence ID" value="RDJ01923.1"/>
    <property type="molecule type" value="Genomic_DNA"/>
</dbReference>
<dbReference type="Pfam" id="PF02371">
    <property type="entry name" value="Transposase_20"/>
    <property type="match status" value="1"/>
</dbReference>
<dbReference type="Proteomes" id="UP000254939">
    <property type="component" value="Unassembled WGS sequence"/>
</dbReference>
<accession>A0A370KFK9</accession>
<comment type="caution">
    <text evidence="2">The sequence shown here is derived from an EMBL/GenBank/DDBJ whole genome shotgun (WGS) entry which is preliminary data.</text>
</comment>